<evidence type="ECO:0000313" key="3">
    <source>
        <dbReference type="Proteomes" id="UP000187203"/>
    </source>
</evidence>
<protein>
    <submittedName>
        <fullName evidence="2">Uncharacterized protein</fullName>
    </submittedName>
</protein>
<organism evidence="2 3">
    <name type="scientific">Corchorus olitorius</name>
    <dbReference type="NCBI Taxonomy" id="93759"/>
    <lineage>
        <taxon>Eukaryota</taxon>
        <taxon>Viridiplantae</taxon>
        <taxon>Streptophyta</taxon>
        <taxon>Embryophyta</taxon>
        <taxon>Tracheophyta</taxon>
        <taxon>Spermatophyta</taxon>
        <taxon>Magnoliopsida</taxon>
        <taxon>eudicotyledons</taxon>
        <taxon>Gunneridae</taxon>
        <taxon>Pentapetalae</taxon>
        <taxon>rosids</taxon>
        <taxon>malvids</taxon>
        <taxon>Malvales</taxon>
        <taxon>Malvaceae</taxon>
        <taxon>Grewioideae</taxon>
        <taxon>Apeibeae</taxon>
        <taxon>Corchorus</taxon>
    </lineage>
</organism>
<proteinExistence type="predicted"/>
<reference evidence="3" key="1">
    <citation type="submission" date="2013-09" db="EMBL/GenBank/DDBJ databases">
        <title>Corchorus olitorius genome sequencing.</title>
        <authorList>
            <person name="Alam M."/>
            <person name="Haque M.S."/>
            <person name="Islam M.S."/>
            <person name="Emdad E.M."/>
            <person name="Islam M.M."/>
            <person name="Ahmed B."/>
            <person name="Halim A."/>
            <person name="Hossen Q.M.M."/>
            <person name="Hossain M.Z."/>
            <person name="Ahmed R."/>
            <person name="Khan M.M."/>
            <person name="Islam R."/>
            <person name="Rashid M.M."/>
            <person name="Khan S.A."/>
            <person name="Rahman M.S."/>
            <person name="Alam M."/>
            <person name="Yahiya A.S."/>
            <person name="Khan M.S."/>
            <person name="Azam M.S."/>
            <person name="Haque T."/>
            <person name="Lashkar M.Z.H."/>
            <person name="Akhand A.I."/>
            <person name="Morshed G."/>
            <person name="Roy S."/>
            <person name="Uddin K.S."/>
            <person name="Rabeya T."/>
            <person name="Hossain A.S."/>
            <person name="Chowdhury A."/>
            <person name="Snigdha A.R."/>
            <person name="Mortoza M.S."/>
            <person name="Matin S.A."/>
            <person name="Hoque S.M.E."/>
            <person name="Islam M.K."/>
            <person name="Roy D.K."/>
            <person name="Haider R."/>
            <person name="Moosa M.M."/>
            <person name="Elias S.M."/>
            <person name="Hasan A.M."/>
            <person name="Jahan S."/>
            <person name="Shafiuddin M."/>
            <person name="Mahmood N."/>
            <person name="Shommy N.S."/>
        </authorList>
    </citation>
    <scope>NUCLEOTIDE SEQUENCE [LARGE SCALE GENOMIC DNA]</scope>
    <source>
        <strain evidence="3">cv. O-4</strain>
    </source>
</reference>
<dbReference type="EMBL" id="AWUE01012292">
    <property type="protein sequence ID" value="OMP09617.1"/>
    <property type="molecule type" value="Genomic_DNA"/>
</dbReference>
<evidence type="ECO:0000256" key="1">
    <source>
        <dbReference type="SAM" id="MobiDB-lite"/>
    </source>
</evidence>
<comment type="caution">
    <text evidence="2">The sequence shown here is derived from an EMBL/GenBank/DDBJ whole genome shotgun (WGS) entry which is preliminary data.</text>
</comment>
<dbReference type="AlphaFoldDB" id="A0A1R3KRC6"/>
<gene>
    <name evidence="2" type="ORF">COLO4_05296</name>
</gene>
<evidence type="ECO:0000313" key="2">
    <source>
        <dbReference type="EMBL" id="OMP09617.1"/>
    </source>
</evidence>
<dbReference type="Proteomes" id="UP000187203">
    <property type="component" value="Unassembled WGS sequence"/>
</dbReference>
<name>A0A1R3KRC6_9ROSI</name>
<feature type="region of interest" description="Disordered" evidence="1">
    <location>
        <begin position="75"/>
        <end position="96"/>
    </location>
</feature>
<keyword evidence="3" id="KW-1185">Reference proteome</keyword>
<sequence length="96" mass="10524">MIGVKRLRVWKRGVSRKMKIVYGEWPGCGGKVVEDKNGRGVCWQGIFLGFVFAGTASELAEKRTAAPQMKYPAEPEAEKLVTGPSNQLNVAGEELD</sequence>
<accession>A0A1R3KRC6</accession>